<evidence type="ECO:0000313" key="1">
    <source>
        <dbReference type="EMBL" id="QCO16487.1"/>
    </source>
</evidence>
<organism evidence="1 2">
    <name type="scientific">Azospirillum brasilense</name>
    <dbReference type="NCBI Taxonomy" id="192"/>
    <lineage>
        <taxon>Bacteria</taxon>
        <taxon>Pseudomonadati</taxon>
        <taxon>Pseudomonadota</taxon>
        <taxon>Alphaproteobacteria</taxon>
        <taxon>Rhodospirillales</taxon>
        <taxon>Azospirillaceae</taxon>
        <taxon>Azospirillum</taxon>
    </lineage>
</organism>
<accession>A0A4D8R1D3</accession>
<evidence type="ECO:0000313" key="2">
    <source>
        <dbReference type="Proteomes" id="UP000298693"/>
    </source>
</evidence>
<protein>
    <submittedName>
        <fullName evidence="1">Uncharacterized protein</fullName>
    </submittedName>
</protein>
<geneLocation type="plasmid" evidence="1">
    <name>p1</name>
</geneLocation>
<keyword evidence="1" id="KW-0614">Plasmid</keyword>
<name>A0A4D8R1D3_AZOBR</name>
<sequence length="74" mass="8348">MAGYTSPRGRFRFHGVSALNAWVHRYFRNDRFAIPLMTGLARRLSTCGSGRGPCHAPAEGTVPRCFRRLLPCRL</sequence>
<dbReference type="AlphaFoldDB" id="A0A4D8R1D3"/>
<dbReference type="EMBL" id="CP032346">
    <property type="protein sequence ID" value="QCO16487.1"/>
    <property type="molecule type" value="Genomic_DNA"/>
</dbReference>
<proteinExistence type="predicted"/>
<gene>
    <name evidence="1" type="ORF">D3869_14250</name>
</gene>
<reference evidence="1 2" key="1">
    <citation type="submission" date="2018-09" db="EMBL/GenBank/DDBJ databases">
        <title>Whole genome based analysis of evolution and adaptive divergence in Indian and Brazilian strains of Azospirillum brasilense.</title>
        <authorList>
            <person name="Singh C."/>
            <person name="Tripathi A.K."/>
        </authorList>
    </citation>
    <scope>NUCLEOTIDE SEQUENCE [LARGE SCALE GENOMIC DNA]</scope>
    <source>
        <strain evidence="1 2">MTCC4039</strain>
        <plasmid evidence="1 2">p1</plasmid>
    </source>
</reference>
<dbReference type="Proteomes" id="UP000298693">
    <property type="component" value="Plasmid p1"/>
</dbReference>